<dbReference type="SUPFAM" id="SSF56112">
    <property type="entry name" value="Protein kinase-like (PK-like)"/>
    <property type="match status" value="1"/>
</dbReference>
<sequence>MDDEDISERKLKIASILDRVKSFKTKYGTEENWTDELTFTKSSADTTEHSGIFTHLVTTKTPEEWQNCLLKLENTGLPQVDRLLLNKLIDNYSQAVGALSAEKHSSDERYAQILVRFAELKVIHDPDEARDQFQLARLNCKKFAFVHTAFAQFELSEGNFKKCKQILRRGLDCGAVPTEMLELALKNLQLKKPRLISDEDKENLSASSNQSNQDITGYQNWAQGNLQRMKSESPEESSIKTRISYGGKFSSPEDCDDIGRKPLANVPAKTCAFGRVPIQSITSPDGKTWNSDGSVSSSVVKRPISAMRIPVVSSGTRPKYMGDDLHGSEDVKVFQVMDEKKLLYAIKYVNLHEADQQTIESYQNEISHLNKLQQHSDKIIKLYDYEITNQHIYMVMECGNIDLNTWLRKKKTVNPWERKSYWKNMLEAVHTIHKHGIVHSDLKPANFLIVDGMLKLIDFGIANQIQPDVTSIVKDSQVGTINYMPPEAIKDTTSYGENGRPRSKISPKGDVWSLGCILYCMTYGKTPFQHITNQISKLHAILDPGYEIEIPNIPEKDLQDVLRKCLVRNPKERISIAELLVHPYVQIQSHTQPEEPVQRDTTEEMKRILGQLIGLNSPNSISRAAKNLYDQFNSGKNLDLSALGKTVNQSTRTMK</sequence>
<evidence type="ECO:0000256" key="5">
    <source>
        <dbReference type="ARBA" id="ARBA00022777"/>
    </source>
</evidence>
<dbReference type="Gene3D" id="1.10.510.10">
    <property type="entry name" value="Transferase(Phosphotransferase) domain 1"/>
    <property type="match status" value="1"/>
</dbReference>
<dbReference type="AlphaFoldDB" id="A0A8T2JR09"/>
<evidence type="ECO:0000256" key="7">
    <source>
        <dbReference type="ARBA" id="ARBA00023137"/>
    </source>
</evidence>
<evidence type="ECO:0000256" key="9">
    <source>
        <dbReference type="ARBA" id="ARBA00049308"/>
    </source>
</evidence>
<dbReference type="GO" id="GO:0000280">
    <property type="term" value="P:nuclear division"/>
    <property type="evidence" value="ECO:0007669"/>
    <property type="project" value="UniProtKB-ARBA"/>
</dbReference>
<dbReference type="PROSITE" id="PS00108">
    <property type="entry name" value="PROTEIN_KINASE_ST"/>
    <property type="match status" value="1"/>
</dbReference>
<comment type="catalytic activity">
    <reaction evidence="9">
        <text>L-threonyl-[protein] + ATP = O-phospho-L-threonyl-[protein] + ADP + H(+)</text>
        <dbReference type="Rhea" id="RHEA:46608"/>
        <dbReference type="Rhea" id="RHEA-COMP:11060"/>
        <dbReference type="Rhea" id="RHEA-COMP:11605"/>
        <dbReference type="ChEBI" id="CHEBI:15378"/>
        <dbReference type="ChEBI" id="CHEBI:30013"/>
        <dbReference type="ChEBI" id="CHEBI:30616"/>
        <dbReference type="ChEBI" id="CHEBI:61977"/>
        <dbReference type="ChEBI" id="CHEBI:456216"/>
        <dbReference type="EC" id="2.7.12.1"/>
    </reaction>
</comment>
<dbReference type="Proteomes" id="UP000812440">
    <property type="component" value="Chromosome 5"/>
</dbReference>
<keyword evidence="4" id="KW-0547">Nucleotide-binding</keyword>
<dbReference type="InterPro" id="IPR000719">
    <property type="entry name" value="Prot_kinase_dom"/>
</dbReference>
<dbReference type="Gene3D" id="1.25.40.10">
    <property type="entry name" value="Tetratricopeptide repeat domain"/>
    <property type="match status" value="1"/>
</dbReference>
<evidence type="ECO:0000259" key="12">
    <source>
        <dbReference type="PROSITE" id="PS50011"/>
    </source>
</evidence>
<dbReference type="GO" id="GO:0034501">
    <property type="term" value="P:protein localization to kinetochore"/>
    <property type="evidence" value="ECO:0007669"/>
    <property type="project" value="TreeGrafter"/>
</dbReference>
<dbReference type="InterPro" id="IPR008271">
    <property type="entry name" value="Ser/Thr_kinase_AS"/>
</dbReference>
<keyword evidence="6" id="KW-0067">ATP-binding</keyword>
<keyword evidence="14" id="KW-1185">Reference proteome</keyword>
<evidence type="ECO:0000313" key="14">
    <source>
        <dbReference type="Proteomes" id="UP000812440"/>
    </source>
</evidence>
<dbReference type="GO" id="GO:0005524">
    <property type="term" value="F:ATP binding"/>
    <property type="evidence" value="ECO:0007669"/>
    <property type="project" value="UniProtKB-KW"/>
</dbReference>
<dbReference type="FunFam" id="3.30.200.20:FF:000131">
    <property type="entry name" value="Dual specificity protein kinase TTK"/>
    <property type="match status" value="1"/>
</dbReference>
<dbReference type="PANTHER" id="PTHR22974:SF21">
    <property type="entry name" value="DUAL SPECIFICITY PROTEIN KINASE TTK"/>
    <property type="match status" value="1"/>
</dbReference>
<keyword evidence="5" id="KW-0418">Kinase</keyword>
<feature type="domain" description="Protein kinase" evidence="12">
    <location>
        <begin position="319"/>
        <end position="585"/>
    </location>
</feature>
<dbReference type="GO" id="GO:0004674">
    <property type="term" value="F:protein serine/threonine kinase activity"/>
    <property type="evidence" value="ECO:0007669"/>
    <property type="project" value="UniProtKB-KW"/>
</dbReference>
<accession>A0A8T2JR09</accession>
<dbReference type="GO" id="GO:0005634">
    <property type="term" value="C:nucleus"/>
    <property type="evidence" value="ECO:0007669"/>
    <property type="project" value="TreeGrafter"/>
</dbReference>
<dbReference type="Pfam" id="PF00069">
    <property type="entry name" value="Pkinase"/>
    <property type="match status" value="1"/>
</dbReference>
<evidence type="ECO:0000256" key="1">
    <source>
        <dbReference type="ARBA" id="ARBA00013203"/>
    </source>
</evidence>
<evidence type="ECO:0000256" key="10">
    <source>
        <dbReference type="ARBA" id="ARBA00051680"/>
    </source>
</evidence>
<name>A0A8T2JR09_9PIPI</name>
<evidence type="ECO:0000256" key="8">
    <source>
        <dbReference type="ARBA" id="ARBA00049003"/>
    </source>
</evidence>
<dbReference type="Gene3D" id="3.30.200.20">
    <property type="entry name" value="Phosphorylase Kinase, domain 1"/>
    <property type="match status" value="1"/>
</dbReference>
<dbReference type="FunFam" id="1.25.40.10:FF:000101">
    <property type="entry name" value="Dual specificity protein kinase TTK"/>
    <property type="match status" value="1"/>
</dbReference>
<keyword evidence="2" id="KW-0723">Serine/threonine-protein kinase</keyword>
<dbReference type="GO" id="GO:0007094">
    <property type="term" value="P:mitotic spindle assembly checkpoint signaling"/>
    <property type="evidence" value="ECO:0007669"/>
    <property type="project" value="TreeGrafter"/>
</dbReference>
<dbReference type="InterPro" id="IPR011009">
    <property type="entry name" value="Kinase-like_dom_sf"/>
</dbReference>
<keyword evidence="3" id="KW-0808">Transferase</keyword>
<dbReference type="GO" id="GO:0004713">
    <property type="term" value="F:protein tyrosine kinase activity"/>
    <property type="evidence" value="ECO:0007669"/>
    <property type="project" value="UniProtKB-KW"/>
</dbReference>
<keyword evidence="7" id="KW-0829">Tyrosine-protein kinase</keyword>
<dbReference type="PANTHER" id="PTHR22974">
    <property type="entry name" value="MIXED LINEAGE PROTEIN KINASE"/>
    <property type="match status" value="1"/>
</dbReference>
<dbReference type="GO" id="GO:0004712">
    <property type="term" value="F:protein serine/threonine/tyrosine kinase activity"/>
    <property type="evidence" value="ECO:0007669"/>
    <property type="project" value="UniProtKB-EC"/>
</dbReference>
<evidence type="ECO:0000256" key="2">
    <source>
        <dbReference type="ARBA" id="ARBA00022527"/>
    </source>
</evidence>
<protein>
    <recommendedName>
        <fullName evidence="11">Dual specificity protein kinase TTK</fullName>
        <ecNumber evidence="1">2.7.12.1</ecNumber>
    </recommendedName>
</protein>
<proteinExistence type="predicted"/>
<evidence type="ECO:0000256" key="4">
    <source>
        <dbReference type="ARBA" id="ARBA00022741"/>
    </source>
</evidence>
<dbReference type="EMBL" id="JAACNH010000004">
    <property type="protein sequence ID" value="KAG8444846.1"/>
    <property type="molecule type" value="Genomic_DNA"/>
</dbReference>
<evidence type="ECO:0000256" key="11">
    <source>
        <dbReference type="ARBA" id="ARBA00074660"/>
    </source>
</evidence>
<dbReference type="SUPFAM" id="SSF48452">
    <property type="entry name" value="TPR-like"/>
    <property type="match status" value="1"/>
</dbReference>
<dbReference type="InterPro" id="IPR027084">
    <property type="entry name" value="Mps1_cat"/>
</dbReference>
<dbReference type="GO" id="GO:0033316">
    <property type="term" value="P:meiotic spindle assembly checkpoint signaling"/>
    <property type="evidence" value="ECO:0007669"/>
    <property type="project" value="TreeGrafter"/>
</dbReference>
<organism evidence="13 14">
    <name type="scientific">Hymenochirus boettgeri</name>
    <name type="common">Congo dwarf clawed frog</name>
    <dbReference type="NCBI Taxonomy" id="247094"/>
    <lineage>
        <taxon>Eukaryota</taxon>
        <taxon>Metazoa</taxon>
        <taxon>Chordata</taxon>
        <taxon>Craniata</taxon>
        <taxon>Vertebrata</taxon>
        <taxon>Euteleostomi</taxon>
        <taxon>Amphibia</taxon>
        <taxon>Batrachia</taxon>
        <taxon>Anura</taxon>
        <taxon>Pipoidea</taxon>
        <taxon>Pipidae</taxon>
        <taxon>Pipinae</taxon>
        <taxon>Hymenochirus</taxon>
    </lineage>
</organism>
<comment type="catalytic activity">
    <reaction evidence="10">
        <text>L-tyrosyl-[protein] + ATP = O-phospho-L-tyrosyl-[protein] + ADP + H(+)</text>
        <dbReference type="Rhea" id="RHEA:10596"/>
        <dbReference type="Rhea" id="RHEA-COMP:10136"/>
        <dbReference type="Rhea" id="RHEA-COMP:20101"/>
        <dbReference type="ChEBI" id="CHEBI:15378"/>
        <dbReference type="ChEBI" id="CHEBI:30616"/>
        <dbReference type="ChEBI" id="CHEBI:46858"/>
        <dbReference type="ChEBI" id="CHEBI:61978"/>
        <dbReference type="ChEBI" id="CHEBI:456216"/>
        <dbReference type="EC" id="2.7.12.1"/>
    </reaction>
</comment>
<evidence type="ECO:0000256" key="6">
    <source>
        <dbReference type="ARBA" id="ARBA00022840"/>
    </source>
</evidence>
<evidence type="ECO:0000256" key="3">
    <source>
        <dbReference type="ARBA" id="ARBA00022679"/>
    </source>
</evidence>
<comment type="catalytic activity">
    <reaction evidence="8">
        <text>L-seryl-[protein] + ATP = O-phospho-L-seryl-[protein] + ADP + H(+)</text>
        <dbReference type="Rhea" id="RHEA:17989"/>
        <dbReference type="Rhea" id="RHEA-COMP:9863"/>
        <dbReference type="Rhea" id="RHEA-COMP:11604"/>
        <dbReference type="ChEBI" id="CHEBI:15378"/>
        <dbReference type="ChEBI" id="CHEBI:29999"/>
        <dbReference type="ChEBI" id="CHEBI:30616"/>
        <dbReference type="ChEBI" id="CHEBI:83421"/>
        <dbReference type="ChEBI" id="CHEBI:456216"/>
        <dbReference type="EC" id="2.7.12.1"/>
    </reaction>
</comment>
<reference evidence="13" key="1">
    <citation type="thesis" date="2020" institute="ProQuest LLC" country="789 East Eisenhower Parkway, Ann Arbor, MI, USA">
        <title>Comparative Genomics and Chromosome Evolution.</title>
        <authorList>
            <person name="Mudd A.B."/>
        </authorList>
    </citation>
    <scope>NUCLEOTIDE SEQUENCE</scope>
    <source>
        <strain evidence="13">Female2</strain>
        <tissue evidence="13">Blood</tissue>
    </source>
</reference>
<dbReference type="GO" id="GO:0000776">
    <property type="term" value="C:kinetochore"/>
    <property type="evidence" value="ECO:0007669"/>
    <property type="project" value="TreeGrafter"/>
</dbReference>
<dbReference type="InterPro" id="IPR011990">
    <property type="entry name" value="TPR-like_helical_dom_sf"/>
</dbReference>
<dbReference type="OrthoDB" id="20524at2759"/>
<evidence type="ECO:0000313" key="13">
    <source>
        <dbReference type="EMBL" id="KAG8444846.1"/>
    </source>
</evidence>
<dbReference type="GO" id="GO:0098813">
    <property type="term" value="P:nuclear chromosome segregation"/>
    <property type="evidence" value="ECO:0007669"/>
    <property type="project" value="UniProtKB-ARBA"/>
</dbReference>
<comment type="caution">
    <text evidence="13">The sequence shown here is derived from an EMBL/GenBank/DDBJ whole genome shotgun (WGS) entry which is preliminary data.</text>
</comment>
<dbReference type="PROSITE" id="PS50011">
    <property type="entry name" value="PROTEIN_KINASE_DOM"/>
    <property type="match status" value="1"/>
</dbReference>
<dbReference type="SMART" id="SM00220">
    <property type="entry name" value="S_TKc"/>
    <property type="match status" value="1"/>
</dbReference>
<dbReference type="CDD" id="cd14131">
    <property type="entry name" value="PKc_Mps1"/>
    <property type="match status" value="1"/>
</dbReference>
<dbReference type="EC" id="2.7.12.1" evidence="1"/>
<gene>
    <name evidence="13" type="ORF">GDO86_009848</name>
</gene>
<dbReference type="FunFam" id="1.10.510.10:FF:000308">
    <property type="entry name" value="Dual specificity protein kinase TTK"/>
    <property type="match status" value="1"/>
</dbReference>